<protein>
    <recommendedName>
        <fullName evidence="3">DUF4261 domain-containing protein</fullName>
    </recommendedName>
</protein>
<gene>
    <name evidence="1" type="ORF">AOZ06_42580</name>
</gene>
<dbReference type="KEGG" id="kphy:AOZ06_42580"/>
<evidence type="ECO:0008006" key="3">
    <source>
        <dbReference type="Google" id="ProtNLM"/>
    </source>
</evidence>
<dbReference type="OrthoDB" id="4158605at2"/>
<dbReference type="EMBL" id="CP012752">
    <property type="protein sequence ID" value="ALG12659.1"/>
    <property type="molecule type" value="Genomic_DNA"/>
</dbReference>
<evidence type="ECO:0000313" key="1">
    <source>
        <dbReference type="EMBL" id="ALG12659.1"/>
    </source>
</evidence>
<evidence type="ECO:0000313" key="2">
    <source>
        <dbReference type="Proteomes" id="UP000063699"/>
    </source>
</evidence>
<dbReference type="RefSeq" id="WP_054294551.1">
    <property type="nucleotide sequence ID" value="NZ_CP012752.1"/>
</dbReference>
<sequence>MVNVVKPRHVLCAIGSGLDFGAVEEVVRQAGGLGFTVDREYSEHEADPRMADAFKACMAEASFTDADWAAVAEHDSVTYVLSPPMTAETSVDVSQRVLAVVDALLRNGVTAVKNESNGLAHGRDHWLTLAGQLAGADEDFAKILLHSAFVKRLISDGSLCYTCGMHLLGVPEVEIDTAGVAGTPDERADLADGLAIYLLTEERAGRIQDGEGFRLSAESPRWLMHSYPCDRYEDDDFFHNPYGAWRLTPAN</sequence>
<proteinExistence type="predicted"/>
<organism evidence="1 2">
    <name type="scientific">Kibdelosporangium phytohabitans</name>
    <dbReference type="NCBI Taxonomy" id="860235"/>
    <lineage>
        <taxon>Bacteria</taxon>
        <taxon>Bacillati</taxon>
        <taxon>Actinomycetota</taxon>
        <taxon>Actinomycetes</taxon>
        <taxon>Pseudonocardiales</taxon>
        <taxon>Pseudonocardiaceae</taxon>
        <taxon>Kibdelosporangium</taxon>
    </lineage>
</organism>
<dbReference type="AlphaFoldDB" id="A0A0N9IBU8"/>
<accession>A0A0N9IBU8</accession>
<reference evidence="1 2" key="1">
    <citation type="submission" date="2015-07" db="EMBL/GenBank/DDBJ databases">
        <title>Genome sequencing of Kibdelosporangium phytohabitans.</title>
        <authorList>
            <person name="Qin S."/>
            <person name="Xing K."/>
        </authorList>
    </citation>
    <scope>NUCLEOTIDE SEQUENCE [LARGE SCALE GENOMIC DNA]</scope>
    <source>
        <strain evidence="1 2">KLBMP1111</strain>
    </source>
</reference>
<dbReference type="Proteomes" id="UP000063699">
    <property type="component" value="Chromosome"/>
</dbReference>
<name>A0A0N9IBU8_9PSEU</name>
<keyword evidence="2" id="KW-1185">Reference proteome</keyword>